<reference evidence="1" key="1">
    <citation type="submission" date="2020-03" db="EMBL/GenBank/DDBJ databases">
        <title>Hybrid Assembly of Korean Phytophthora infestans isolates.</title>
        <authorList>
            <person name="Prokchorchik M."/>
            <person name="Lee Y."/>
            <person name="Seo J."/>
            <person name="Cho J.-H."/>
            <person name="Park Y.-E."/>
            <person name="Jang D.-C."/>
            <person name="Im J.-S."/>
            <person name="Choi J.-G."/>
            <person name="Park H.-J."/>
            <person name="Lee G.-B."/>
            <person name="Lee Y.-G."/>
            <person name="Hong S.-Y."/>
            <person name="Cho K."/>
            <person name="Sohn K.H."/>
        </authorList>
    </citation>
    <scope>NUCLEOTIDE SEQUENCE</scope>
    <source>
        <strain evidence="1">KR_2_A2</strain>
    </source>
</reference>
<evidence type="ECO:0000313" key="2">
    <source>
        <dbReference type="Proteomes" id="UP000704712"/>
    </source>
</evidence>
<name>A0A8S9V483_PHYIN</name>
<sequence>MAILDLKTGLMAMVAATISTYDLDRVWQAHVVMDVLGAGRADGSPLYVSAGTAIFFNPPLAFGTSLWATGLSLMSRAVSLSEKEHTVVSLHGIASISWDTIVAGMKKLSVLTGLASGDRSITKLSEWNVNCWVRNVSNGCRT</sequence>
<dbReference type="Proteomes" id="UP000704712">
    <property type="component" value="Unassembled WGS sequence"/>
</dbReference>
<protein>
    <submittedName>
        <fullName evidence="1">Uncharacterized protein</fullName>
    </submittedName>
</protein>
<evidence type="ECO:0000313" key="1">
    <source>
        <dbReference type="EMBL" id="KAF4147333.1"/>
    </source>
</evidence>
<gene>
    <name evidence="1" type="ORF">GN958_ATG03455</name>
</gene>
<organism evidence="1 2">
    <name type="scientific">Phytophthora infestans</name>
    <name type="common">Potato late blight agent</name>
    <name type="synonym">Botrytis infestans</name>
    <dbReference type="NCBI Taxonomy" id="4787"/>
    <lineage>
        <taxon>Eukaryota</taxon>
        <taxon>Sar</taxon>
        <taxon>Stramenopiles</taxon>
        <taxon>Oomycota</taxon>
        <taxon>Peronosporomycetes</taxon>
        <taxon>Peronosporales</taxon>
        <taxon>Peronosporaceae</taxon>
        <taxon>Phytophthora</taxon>
    </lineage>
</organism>
<accession>A0A8S9V483</accession>
<dbReference type="EMBL" id="JAACNO010000479">
    <property type="protein sequence ID" value="KAF4147333.1"/>
    <property type="molecule type" value="Genomic_DNA"/>
</dbReference>
<proteinExistence type="predicted"/>
<dbReference type="AlphaFoldDB" id="A0A8S9V483"/>
<comment type="caution">
    <text evidence="1">The sequence shown here is derived from an EMBL/GenBank/DDBJ whole genome shotgun (WGS) entry which is preliminary data.</text>
</comment>